<feature type="signal peptide" evidence="1">
    <location>
        <begin position="1"/>
        <end position="27"/>
    </location>
</feature>
<feature type="chain" id="PRO_5019811780" evidence="1">
    <location>
        <begin position="28"/>
        <end position="127"/>
    </location>
</feature>
<dbReference type="EMBL" id="RBIM01000005">
    <property type="protein sequence ID" value="RKQ95998.1"/>
    <property type="molecule type" value="Genomic_DNA"/>
</dbReference>
<proteinExistence type="predicted"/>
<sequence length="127" mass="13304">MKRMKAEAALLAALVSLVLWPAADAVADHTSETAIQNACLASGQAEAVCACIVREANSRFSHGQLELVGAAMPRLERITDDPQAGGLLSSEPPLTSEQLQALRQRAEVADVVIRQACGVGLRLGEGT</sequence>
<name>A0A495D2I9_9PROT</name>
<gene>
    <name evidence="2" type="ORF">C7435_2247</name>
</gene>
<dbReference type="Proteomes" id="UP000273675">
    <property type="component" value="Unassembled WGS sequence"/>
</dbReference>
<dbReference type="AlphaFoldDB" id="A0A495D2I9"/>
<reference evidence="2 3" key="1">
    <citation type="submission" date="2018-10" db="EMBL/GenBank/DDBJ databases">
        <title>Genomic Encyclopedia of Type Strains, Phase IV (KMG-IV): sequencing the most valuable type-strain genomes for metagenomic binning, comparative biology and taxonomic classification.</title>
        <authorList>
            <person name="Goeker M."/>
        </authorList>
    </citation>
    <scope>NUCLEOTIDE SEQUENCE [LARGE SCALE GENOMIC DNA]</scope>
    <source>
        <strain evidence="2 3">DSM 4734</strain>
    </source>
</reference>
<protein>
    <submittedName>
        <fullName evidence="2">Uncharacterized protein</fullName>
    </submittedName>
</protein>
<evidence type="ECO:0000313" key="3">
    <source>
        <dbReference type="Proteomes" id="UP000273675"/>
    </source>
</evidence>
<accession>A0A495D2I9</accession>
<evidence type="ECO:0000313" key="2">
    <source>
        <dbReference type="EMBL" id="RKQ95998.1"/>
    </source>
</evidence>
<evidence type="ECO:0000256" key="1">
    <source>
        <dbReference type="SAM" id="SignalP"/>
    </source>
</evidence>
<keyword evidence="1" id="KW-0732">Signal</keyword>
<dbReference type="OrthoDB" id="8522822at2"/>
<organism evidence="2 3">
    <name type="scientific">Maricaulis maris</name>
    <dbReference type="NCBI Taxonomy" id="74318"/>
    <lineage>
        <taxon>Bacteria</taxon>
        <taxon>Pseudomonadati</taxon>
        <taxon>Pseudomonadota</taxon>
        <taxon>Alphaproteobacteria</taxon>
        <taxon>Maricaulales</taxon>
        <taxon>Maricaulaceae</taxon>
        <taxon>Maricaulis</taxon>
    </lineage>
</organism>
<comment type="caution">
    <text evidence="2">The sequence shown here is derived from an EMBL/GenBank/DDBJ whole genome shotgun (WGS) entry which is preliminary data.</text>
</comment>
<dbReference type="RefSeq" id="WP_147422683.1">
    <property type="nucleotide sequence ID" value="NZ_RBIM01000005.1"/>
</dbReference>